<dbReference type="PANTHER" id="PTHR22916">
    <property type="entry name" value="GLYCOSYLTRANSFERASE"/>
    <property type="match status" value="1"/>
</dbReference>
<comment type="similarity">
    <text evidence="1">Belongs to the glycosyltransferase 2 family.</text>
</comment>
<feature type="domain" description="Glycosyltransferase 2-like" evidence="2">
    <location>
        <begin position="6"/>
        <end position="175"/>
    </location>
</feature>
<dbReference type="PANTHER" id="PTHR22916:SF69">
    <property type="entry name" value="BIFUNCTIONAL GLYCOSYLTRANSFERASE PGTA"/>
    <property type="match status" value="1"/>
</dbReference>
<proteinExistence type="inferred from homology"/>
<dbReference type="AlphaFoldDB" id="A0A7Z2VLC6"/>
<accession>A0A7Z2VLC6</accession>
<gene>
    <name evidence="3" type="ORF">HH215_19895</name>
</gene>
<sequence length="343" mass="39282">MKPRLSVVMPVYNPREEWLRESIESILGQTCSEFEFVIVDDGSTNNSNSILNEYARLDNRIRLHKFNTNRGIAAAMNYGINSSSGDYVAIHDADDVSLPNRLALQIERMIDDPELTLLGTNMQFLYESSVSEEERSNSNRFLRWYNSSVGDRLPTEMLKGSCIANGTAMFKRSIAIEAGLYQQRYKQLLDWEMFLRIRERHKIGKIQDELYRYRRHTDSYTYQIDTISLTLQIQAEYFSRNISSDKKILVWGTGQAGKKFLKECDRKTSTLQIIKIVDGSLGLVGTTLYGTEVHSPEIETFTGIDVVIIAVSIPSAMNDIKCFLMNSGFIEENIIELFPEFII</sequence>
<dbReference type="Pfam" id="PF00535">
    <property type="entry name" value="Glycos_transf_2"/>
    <property type="match status" value="1"/>
</dbReference>
<evidence type="ECO:0000313" key="4">
    <source>
        <dbReference type="Proteomes" id="UP000502248"/>
    </source>
</evidence>
<dbReference type="Proteomes" id="UP000502248">
    <property type="component" value="Chromosome"/>
</dbReference>
<evidence type="ECO:0000313" key="3">
    <source>
        <dbReference type="EMBL" id="QJD85212.1"/>
    </source>
</evidence>
<dbReference type="EMBL" id="CP051680">
    <property type="protein sequence ID" value="QJD85212.1"/>
    <property type="molecule type" value="Genomic_DNA"/>
</dbReference>
<dbReference type="KEGG" id="cheb:HH215_19895"/>
<dbReference type="SUPFAM" id="SSF53448">
    <property type="entry name" value="Nucleotide-diphospho-sugar transferases"/>
    <property type="match status" value="1"/>
</dbReference>
<reference evidence="3 4" key="1">
    <citation type="submission" date="2020-04" db="EMBL/GenBank/DDBJ databases">
        <title>Genome sequencing of novel species.</title>
        <authorList>
            <person name="Heo J."/>
            <person name="Kim S.-J."/>
            <person name="Kim J.-S."/>
            <person name="Hong S.-B."/>
            <person name="Kwon S.-W."/>
        </authorList>
    </citation>
    <scope>NUCLEOTIDE SEQUENCE [LARGE SCALE GENOMIC DNA]</scope>
    <source>
        <strain evidence="3 4">MFER-1</strain>
    </source>
</reference>
<dbReference type="RefSeq" id="WP_169281477.1">
    <property type="nucleotide sequence ID" value="NZ_CP051680.1"/>
</dbReference>
<organism evidence="3 4">
    <name type="scientific">Cohnella herbarum</name>
    <dbReference type="NCBI Taxonomy" id="2728023"/>
    <lineage>
        <taxon>Bacteria</taxon>
        <taxon>Bacillati</taxon>
        <taxon>Bacillota</taxon>
        <taxon>Bacilli</taxon>
        <taxon>Bacillales</taxon>
        <taxon>Paenibacillaceae</taxon>
        <taxon>Cohnella</taxon>
    </lineage>
</organism>
<dbReference type="Gene3D" id="3.40.50.720">
    <property type="entry name" value="NAD(P)-binding Rossmann-like Domain"/>
    <property type="match status" value="1"/>
</dbReference>
<dbReference type="GO" id="GO:0008417">
    <property type="term" value="F:fucosyltransferase activity"/>
    <property type="evidence" value="ECO:0007669"/>
    <property type="project" value="TreeGrafter"/>
</dbReference>
<keyword evidence="4" id="KW-1185">Reference proteome</keyword>
<dbReference type="InterPro" id="IPR001173">
    <property type="entry name" value="Glyco_trans_2-like"/>
</dbReference>
<dbReference type="InterPro" id="IPR029044">
    <property type="entry name" value="Nucleotide-diphossugar_trans"/>
</dbReference>
<evidence type="ECO:0000259" key="2">
    <source>
        <dbReference type="Pfam" id="PF00535"/>
    </source>
</evidence>
<protein>
    <submittedName>
        <fullName evidence="3">Glycosyltransferase</fullName>
    </submittedName>
</protein>
<evidence type="ECO:0000256" key="1">
    <source>
        <dbReference type="ARBA" id="ARBA00006739"/>
    </source>
</evidence>
<name>A0A7Z2VLC6_9BACL</name>
<dbReference type="Gene3D" id="3.90.550.10">
    <property type="entry name" value="Spore Coat Polysaccharide Biosynthesis Protein SpsA, Chain A"/>
    <property type="match status" value="1"/>
</dbReference>
<keyword evidence="3" id="KW-0808">Transferase</keyword>